<evidence type="ECO:0000256" key="8">
    <source>
        <dbReference type="ARBA" id="ARBA00023196"/>
    </source>
</evidence>
<dbReference type="NCBIfam" id="NF009978">
    <property type="entry name" value="PRK13443.1"/>
    <property type="match status" value="1"/>
</dbReference>
<evidence type="ECO:0000256" key="2">
    <source>
        <dbReference type="ARBA" id="ARBA00004184"/>
    </source>
</evidence>
<keyword evidence="9 10" id="KW-0066">ATP synthesis</keyword>
<reference evidence="12 13" key="1">
    <citation type="submission" date="2015-09" db="EMBL/GenBank/DDBJ databases">
        <authorList>
            <consortium name="Swine Surveillance"/>
        </authorList>
    </citation>
    <scope>NUCLEOTIDE SEQUENCE [LARGE SCALE GENOMIC DNA]</scope>
    <source>
        <strain evidence="12 13">CECT 5294</strain>
    </source>
</reference>
<evidence type="ECO:0000256" key="9">
    <source>
        <dbReference type="ARBA" id="ARBA00023310"/>
    </source>
</evidence>
<evidence type="ECO:0000256" key="1">
    <source>
        <dbReference type="ARBA" id="ARBA00003543"/>
    </source>
</evidence>
<dbReference type="eggNOG" id="COG0355">
    <property type="taxonomic scope" value="Bacteria"/>
</dbReference>
<dbReference type="Proteomes" id="UP000051298">
    <property type="component" value="Unassembled WGS sequence"/>
</dbReference>
<evidence type="ECO:0000256" key="10">
    <source>
        <dbReference type="HAMAP-Rule" id="MF_00530"/>
    </source>
</evidence>
<comment type="similarity">
    <text evidence="3 10">Belongs to the ATPase epsilon chain family.</text>
</comment>
<keyword evidence="8 10" id="KW-0139">CF(1)</keyword>
<evidence type="ECO:0000256" key="7">
    <source>
        <dbReference type="ARBA" id="ARBA00023136"/>
    </source>
</evidence>
<dbReference type="SUPFAM" id="SSF51344">
    <property type="entry name" value="Epsilon subunit of F1F0-ATP synthase N-terminal domain"/>
    <property type="match status" value="1"/>
</dbReference>
<feature type="domain" description="ATP synthase F1 complex delta/epsilon subunit N-terminal" evidence="11">
    <location>
        <begin position="5"/>
        <end position="83"/>
    </location>
</feature>
<sequence length="126" mass="12825">MAASLQFDLVSPERKLASVEATEVQIPGADGDMTAMADHAATITTLRPGILRVITTSGADEYLVTGGFAEITATATSVLAEQAMPVSEVTGAIMDTLIADAEAAGSSDEAAKVVSDMQAVRAALNV</sequence>
<dbReference type="STRING" id="266809.PM03_07155"/>
<dbReference type="GO" id="GO:0005886">
    <property type="term" value="C:plasma membrane"/>
    <property type="evidence" value="ECO:0007669"/>
    <property type="project" value="UniProtKB-SubCell"/>
</dbReference>
<organism evidence="12 13">
    <name type="scientific">Thalassobacter stenotrophicus</name>
    <dbReference type="NCBI Taxonomy" id="266809"/>
    <lineage>
        <taxon>Bacteria</taxon>
        <taxon>Pseudomonadati</taxon>
        <taxon>Pseudomonadota</taxon>
        <taxon>Alphaproteobacteria</taxon>
        <taxon>Rhodobacterales</taxon>
        <taxon>Roseobacteraceae</taxon>
        <taxon>Thalassobacter</taxon>
    </lineage>
</organism>
<dbReference type="GO" id="GO:0046933">
    <property type="term" value="F:proton-transporting ATP synthase activity, rotational mechanism"/>
    <property type="evidence" value="ECO:0007669"/>
    <property type="project" value="UniProtKB-UniRule"/>
</dbReference>
<dbReference type="HAMAP" id="MF_00530">
    <property type="entry name" value="ATP_synth_epsil_bac"/>
    <property type="match status" value="1"/>
</dbReference>
<protein>
    <recommendedName>
        <fullName evidence="10">ATP synthase epsilon chain</fullName>
    </recommendedName>
    <alternativeName>
        <fullName evidence="10">ATP synthase F1 sector epsilon subunit</fullName>
    </alternativeName>
    <alternativeName>
        <fullName evidence="10">F-ATPase epsilon subunit</fullName>
    </alternativeName>
</protein>
<evidence type="ECO:0000256" key="3">
    <source>
        <dbReference type="ARBA" id="ARBA00005712"/>
    </source>
</evidence>
<keyword evidence="7 10" id="KW-0472">Membrane</keyword>
<keyword evidence="10" id="KW-1003">Cell membrane</keyword>
<keyword evidence="4 10" id="KW-0813">Transport</keyword>
<dbReference type="AlphaFoldDB" id="A0A0P1EW05"/>
<evidence type="ECO:0000313" key="13">
    <source>
        <dbReference type="Proteomes" id="UP000051298"/>
    </source>
</evidence>
<evidence type="ECO:0000256" key="5">
    <source>
        <dbReference type="ARBA" id="ARBA00022781"/>
    </source>
</evidence>
<dbReference type="RefSeq" id="WP_058122498.1">
    <property type="nucleotide sequence ID" value="NZ_CP107618.1"/>
</dbReference>
<dbReference type="Pfam" id="PF02823">
    <property type="entry name" value="ATP-synt_DE_N"/>
    <property type="match status" value="1"/>
</dbReference>
<dbReference type="InterPro" id="IPR001469">
    <property type="entry name" value="ATP_synth_F1_dsu/esu"/>
</dbReference>
<dbReference type="GO" id="GO:0005524">
    <property type="term" value="F:ATP binding"/>
    <property type="evidence" value="ECO:0007669"/>
    <property type="project" value="UniProtKB-UniRule"/>
</dbReference>
<dbReference type="InterPro" id="IPR036771">
    <property type="entry name" value="ATPsynth_dsu/esu_N"/>
</dbReference>
<keyword evidence="6 10" id="KW-0406">Ion transport</keyword>
<evidence type="ECO:0000256" key="6">
    <source>
        <dbReference type="ARBA" id="ARBA00023065"/>
    </source>
</evidence>
<evidence type="ECO:0000313" key="12">
    <source>
        <dbReference type="EMBL" id="CUH59215.1"/>
    </source>
</evidence>
<dbReference type="InterPro" id="IPR020546">
    <property type="entry name" value="ATP_synth_F1_dsu/esu_N"/>
</dbReference>
<dbReference type="Gene3D" id="2.60.15.10">
    <property type="entry name" value="F0F1 ATP synthase delta/epsilon subunit, N-terminal"/>
    <property type="match status" value="1"/>
</dbReference>
<dbReference type="EMBL" id="CYRX01000009">
    <property type="protein sequence ID" value="CUH59215.1"/>
    <property type="molecule type" value="Genomic_DNA"/>
</dbReference>
<keyword evidence="5 10" id="KW-0375">Hydrogen ion transport</keyword>
<evidence type="ECO:0000256" key="4">
    <source>
        <dbReference type="ARBA" id="ARBA00022448"/>
    </source>
</evidence>
<name>A0A0P1EW05_9RHOB</name>
<dbReference type="GO" id="GO:0012505">
    <property type="term" value="C:endomembrane system"/>
    <property type="evidence" value="ECO:0007669"/>
    <property type="project" value="UniProtKB-SubCell"/>
</dbReference>
<dbReference type="PANTHER" id="PTHR13822">
    <property type="entry name" value="ATP SYNTHASE DELTA/EPSILON CHAIN"/>
    <property type="match status" value="1"/>
</dbReference>
<evidence type="ECO:0000259" key="11">
    <source>
        <dbReference type="Pfam" id="PF02823"/>
    </source>
</evidence>
<comment type="subunit">
    <text evidence="10">F-type ATPases have 2 components, CF(1) - the catalytic core - and CF(0) - the membrane proton channel. CF(1) has five subunits: alpha(3), beta(3), gamma(1), delta(1), epsilon(1). CF(0) has three main subunits: a, b and c.</text>
</comment>
<accession>A0A0P1EW05</accession>
<dbReference type="PANTHER" id="PTHR13822:SF10">
    <property type="entry name" value="ATP SYNTHASE EPSILON CHAIN, CHLOROPLASTIC"/>
    <property type="match status" value="1"/>
</dbReference>
<dbReference type="CDD" id="cd12152">
    <property type="entry name" value="F1-ATPase_delta"/>
    <property type="match status" value="1"/>
</dbReference>
<comment type="subcellular location">
    <subcellularLocation>
        <location evidence="10">Cell membrane</location>
        <topology evidence="10">Peripheral membrane protein</topology>
    </subcellularLocation>
    <subcellularLocation>
        <location evidence="2">Endomembrane system</location>
        <topology evidence="2">Peripheral membrane protein</topology>
    </subcellularLocation>
</comment>
<comment type="function">
    <text evidence="1 10">Produces ATP from ADP in the presence of a proton gradient across the membrane.</text>
</comment>
<gene>
    <name evidence="10 12" type="primary">atpC</name>
    <name evidence="12" type="ORF">THS5294_00498</name>
</gene>
<dbReference type="GO" id="GO:0045259">
    <property type="term" value="C:proton-transporting ATP synthase complex"/>
    <property type="evidence" value="ECO:0007669"/>
    <property type="project" value="UniProtKB-KW"/>
</dbReference>
<proteinExistence type="inferred from homology"/>